<feature type="transmembrane region" description="Helical" evidence="1">
    <location>
        <begin position="6"/>
        <end position="26"/>
    </location>
</feature>
<sequence length="697" mass="74913">MPLNFQDPALLWLSAAAVVPLAAHLVSRTRPPQKLFTTVEFLRRAMKKVWRWRKPQDWLLLMLRTLAIAALALAFPRPVWLGGEGLAGAGEGKNLVLVVDRTASMSAVEGGQSRFALAKARALEAIRSSGRLDSVNLVWLDSVPDAVYPKMGRSVAPLELALQTATVTGESGDGAAALRVAVERLGNAGGAGEIIVISDFQASTWKPPLPAIPPQVRVMRVPVSAPDAGNLSIAALEVQPSTPFAGEPLTVHCRVRNHSAEARTVNVAFTLGEQRLTRTLEVQAWGEAQVVANPPAPAAEGEFMVQATLTGAGDALRGDDTRGLSLRVRDGLRVALSLPHTIIPAGEMDTWHRVLRSFPWVRLTDATSSAVDVLVLAGNDAATESHAAAVLSRGASLLFRPTASAPSLKAGFGSLTGAGAGRWEKRNANDSGWKLRVREEDAPLFQLFSTGEYGDPVRGLLRERWTGTPVAVSTSLPPGWSLLMVYDDLVPALWQSRTPQGGTLWWWNLPMDRAAGTWPTQPGFLAMVGEAFMLSRPKEVAPSHANVMPGQVVRWVPSRFPEGGTIVLMDAADQFVPVSEDVSSGTLAYRTVSPMQPGLYRWALLENALNRTHVLAHTAVNFPDSEMDLRAAPSAVLDGSGKASVLAQEAPDWTTLRDGLQLWPWFVGAALLFLLLEAIAIVLGRRRVSASVSVPRP</sequence>
<evidence type="ECO:0000256" key="1">
    <source>
        <dbReference type="SAM" id="Phobius"/>
    </source>
</evidence>
<accession>A0A366HNI0</accession>
<dbReference type="Proteomes" id="UP000253426">
    <property type="component" value="Unassembled WGS sequence"/>
</dbReference>
<keyword evidence="5" id="KW-1185">Reference proteome</keyword>
<keyword evidence="1" id="KW-0472">Membrane</keyword>
<evidence type="ECO:0000259" key="3">
    <source>
        <dbReference type="Pfam" id="PF13519"/>
    </source>
</evidence>
<dbReference type="Pfam" id="PF13519">
    <property type="entry name" value="VWA_2"/>
    <property type="match status" value="1"/>
</dbReference>
<dbReference type="InterPro" id="IPR002035">
    <property type="entry name" value="VWF_A"/>
</dbReference>
<protein>
    <submittedName>
        <fullName evidence="4">Putative membrane protein (TIGR02226 family)</fullName>
    </submittedName>
</protein>
<evidence type="ECO:0000313" key="5">
    <source>
        <dbReference type="Proteomes" id="UP000253426"/>
    </source>
</evidence>
<organism evidence="4 5">
    <name type="scientific">Roseimicrobium gellanilyticum</name>
    <dbReference type="NCBI Taxonomy" id="748857"/>
    <lineage>
        <taxon>Bacteria</taxon>
        <taxon>Pseudomonadati</taxon>
        <taxon>Verrucomicrobiota</taxon>
        <taxon>Verrucomicrobiia</taxon>
        <taxon>Verrucomicrobiales</taxon>
        <taxon>Verrucomicrobiaceae</taxon>
        <taxon>Roseimicrobium</taxon>
    </lineage>
</organism>
<reference evidence="4 5" key="1">
    <citation type="submission" date="2018-06" db="EMBL/GenBank/DDBJ databases">
        <title>Genomic Encyclopedia of Type Strains, Phase IV (KMG-IV): sequencing the most valuable type-strain genomes for metagenomic binning, comparative biology and taxonomic classification.</title>
        <authorList>
            <person name="Goeker M."/>
        </authorList>
    </citation>
    <scope>NUCLEOTIDE SEQUENCE [LARGE SCALE GENOMIC DNA]</scope>
    <source>
        <strain evidence="4 5">DSM 25532</strain>
    </source>
</reference>
<dbReference type="Gene3D" id="3.40.50.410">
    <property type="entry name" value="von Willebrand factor, type A domain"/>
    <property type="match status" value="1"/>
</dbReference>
<dbReference type="SUPFAM" id="SSF53300">
    <property type="entry name" value="vWA-like"/>
    <property type="match status" value="1"/>
</dbReference>
<gene>
    <name evidence="4" type="ORF">DES53_10342</name>
</gene>
<keyword evidence="1" id="KW-0812">Transmembrane</keyword>
<name>A0A366HNI0_9BACT</name>
<evidence type="ECO:0000313" key="4">
    <source>
        <dbReference type="EMBL" id="RBP45047.1"/>
    </source>
</evidence>
<feature type="transmembrane region" description="Helical" evidence="1">
    <location>
        <begin position="662"/>
        <end position="683"/>
    </location>
</feature>
<dbReference type="InterPro" id="IPR011933">
    <property type="entry name" value="Double_TM_dom"/>
</dbReference>
<dbReference type="PANTHER" id="PTHR37464">
    <property type="entry name" value="BLL2463 PROTEIN"/>
    <property type="match status" value="1"/>
</dbReference>
<dbReference type="InterPro" id="IPR036465">
    <property type="entry name" value="vWFA_dom_sf"/>
</dbReference>
<dbReference type="EMBL" id="QNRR01000003">
    <property type="protein sequence ID" value="RBP45047.1"/>
    <property type="molecule type" value="Genomic_DNA"/>
</dbReference>
<feature type="domain" description="VWFA" evidence="3">
    <location>
        <begin position="95"/>
        <end position="200"/>
    </location>
</feature>
<dbReference type="InterPro" id="IPR024163">
    <property type="entry name" value="Aerotolerance_reg_N"/>
</dbReference>
<feature type="domain" description="Aerotolerance regulator N-terminal" evidence="2">
    <location>
        <begin position="1"/>
        <end position="78"/>
    </location>
</feature>
<dbReference type="NCBIfam" id="TIGR02226">
    <property type="entry name" value="two_anch"/>
    <property type="match status" value="1"/>
</dbReference>
<proteinExistence type="predicted"/>
<dbReference type="Pfam" id="PF07584">
    <property type="entry name" value="BatA"/>
    <property type="match status" value="1"/>
</dbReference>
<dbReference type="CDD" id="cd00198">
    <property type="entry name" value="vWFA"/>
    <property type="match status" value="1"/>
</dbReference>
<dbReference type="RefSeq" id="WP_113958192.1">
    <property type="nucleotide sequence ID" value="NZ_QNRR01000003.1"/>
</dbReference>
<evidence type="ECO:0000259" key="2">
    <source>
        <dbReference type="Pfam" id="PF07584"/>
    </source>
</evidence>
<dbReference type="PANTHER" id="PTHR37464:SF1">
    <property type="entry name" value="BLL2463 PROTEIN"/>
    <property type="match status" value="1"/>
</dbReference>
<keyword evidence="1" id="KW-1133">Transmembrane helix</keyword>
<comment type="caution">
    <text evidence="4">The sequence shown here is derived from an EMBL/GenBank/DDBJ whole genome shotgun (WGS) entry which is preliminary data.</text>
</comment>
<feature type="transmembrane region" description="Helical" evidence="1">
    <location>
        <begin position="58"/>
        <end position="75"/>
    </location>
</feature>
<dbReference type="OrthoDB" id="200205at2"/>
<dbReference type="AlphaFoldDB" id="A0A366HNI0"/>